<evidence type="ECO:0000313" key="2">
    <source>
        <dbReference type="Proteomes" id="UP000523447"/>
    </source>
</evidence>
<comment type="caution">
    <text evidence="1">The sequence shown here is derived from an EMBL/GenBank/DDBJ whole genome shotgun (WGS) entry which is preliminary data.</text>
</comment>
<sequence length="210" mass="22596">MDTSEPNHKPTAICLVRTDVSSTEAARHADAVQRHASKLGYFPLYTVRPPVDDPDPVGYAIGLAAGLSVDAMVVYDLETVGNTPSRVCEIFDLETVCPPTTWAAAASGPVDVAHVHPEQPLTVGSARQIMQQHLKCHAIECPRKPSAYSFLVRAGKIVPPVDTPRERAAARGIAFRPRPDSDVPLPEVVDLETLLDVLAGLTEHSPIGNR</sequence>
<dbReference type="RefSeq" id="WP_157171506.1">
    <property type="nucleotide sequence ID" value="NZ_CAWPHS010000004.1"/>
</dbReference>
<reference evidence="1 2" key="1">
    <citation type="submission" date="2020-04" db="EMBL/GenBank/DDBJ databases">
        <title>MicrobeNet Type strains.</title>
        <authorList>
            <person name="Nicholson A.C."/>
        </authorList>
    </citation>
    <scope>NUCLEOTIDE SEQUENCE [LARGE SCALE GENOMIC DNA]</scope>
    <source>
        <strain evidence="1 2">DSM 44445</strain>
    </source>
</reference>
<dbReference type="EMBL" id="JAAXPE010000012">
    <property type="protein sequence ID" value="NKY86808.1"/>
    <property type="molecule type" value="Genomic_DNA"/>
</dbReference>
<proteinExistence type="predicted"/>
<evidence type="ECO:0000313" key="1">
    <source>
        <dbReference type="EMBL" id="NKY86808.1"/>
    </source>
</evidence>
<accession>A0A7X6LYB5</accession>
<dbReference type="Proteomes" id="UP000523447">
    <property type="component" value="Unassembled WGS sequence"/>
</dbReference>
<name>A0A7X6LYB5_9NOCA</name>
<protein>
    <submittedName>
        <fullName evidence="1">Uncharacterized protein</fullName>
    </submittedName>
</protein>
<keyword evidence="2" id="KW-1185">Reference proteome</keyword>
<organism evidence="1 2">
    <name type="scientific">Nocardia veterana</name>
    <dbReference type="NCBI Taxonomy" id="132249"/>
    <lineage>
        <taxon>Bacteria</taxon>
        <taxon>Bacillati</taxon>
        <taxon>Actinomycetota</taxon>
        <taxon>Actinomycetes</taxon>
        <taxon>Mycobacteriales</taxon>
        <taxon>Nocardiaceae</taxon>
        <taxon>Nocardia</taxon>
    </lineage>
</organism>
<gene>
    <name evidence="1" type="ORF">HGA07_14335</name>
</gene>
<dbReference type="AlphaFoldDB" id="A0A7X6LYB5"/>